<proteinExistence type="predicted"/>
<keyword evidence="3" id="KW-1185">Reference proteome</keyword>
<organism evidence="2 3">
    <name type="scientific">Vigna angularis var. angularis</name>
    <dbReference type="NCBI Taxonomy" id="157739"/>
    <lineage>
        <taxon>Eukaryota</taxon>
        <taxon>Viridiplantae</taxon>
        <taxon>Streptophyta</taxon>
        <taxon>Embryophyta</taxon>
        <taxon>Tracheophyta</taxon>
        <taxon>Spermatophyta</taxon>
        <taxon>Magnoliopsida</taxon>
        <taxon>eudicotyledons</taxon>
        <taxon>Gunneridae</taxon>
        <taxon>Pentapetalae</taxon>
        <taxon>rosids</taxon>
        <taxon>fabids</taxon>
        <taxon>Fabales</taxon>
        <taxon>Fabaceae</taxon>
        <taxon>Papilionoideae</taxon>
        <taxon>50 kb inversion clade</taxon>
        <taxon>NPAAA clade</taxon>
        <taxon>indigoferoid/millettioid clade</taxon>
        <taxon>Phaseoleae</taxon>
        <taxon>Vigna</taxon>
    </lineage>
</organism>
<keyword evidence="1" id="KW-0812">Transmembrane</keyword>
<feature type="transmembrane region" description="Helical" evidence="1">
    <location>
        <begin position="23"/>
        <end position="46"/>
    </location>
</feature>
<protein>
    <submittedName>
        <fullName evidence="2">Uncharacterized protein</fullName>
    </submittedName>
</protein>
<name>A0A0S3SF99_PHAAN</name>
<keyword evidence="1" id="KW-1133">Transmembrane helix</keyword>
<accession>A0A0S3SF99</accession>
<dbReference type="AlphaFoldDB" id="A0A0S3SF99"/>
<keyword evidence="1" id="KW-0472">Membrane</keyword>
<evidence type="ECO:0000313" key="2">
    <source>
        <dbReference type="EMBL" id="BAT91496.1"/>
    </source>
</evidence>
<sequence>MSDSPSSPVKRDASNAPSSNDSVFIIVSFPSLSFVAVKGSTCMILYSRNSSLRPSSTNLVQYSAFSPNILAKVDSTNFILYLGSMATAAARMMQLSLQY</sequence>
<dbReference type="EMBL" id="AP015040">
    <property type="protein sequence ID" value="BAT91496.1"/>
    <property type="molecule type" value="Genomic_DNA"/>
</dbReference>
<gene>
    <name evidence="2" type="primary">Vigan.07G009700</name>
    <name evidence="2" type="ORF">VIGAN_07009700</name>
</gene>
<evidence type="ECO:0000313" key="3">
    <source>
        <dbReference type="Proteomes" id="UP000291084"/>
    </source>
</evidence>
<dbReference type="Proteomes" id="UP000291084">
    <property type="component" value="Chromosome 7"/>
</dbReference>
<evidence type="ECO:0000256" key="1">
    <source>
        <dbReference type="SAM" id="Phobius"/>
    </source>
</evidence>
<reference evidence="2 3" key="1">
    <citation type="journal article" date="2015" name="Sci. Rep.">
        <title>The power of single molecule real-time sequencing technology in the de novo assembly of a eukaryotic genome.</title>
        <authorList>
            <person name="Sakai H."/>
            <person name="Naito K."/>
            <person name="Ogiso-Tanaka E."/>
            <person name="Takahashi Y."/>
            <person name="Iseki K."/>
            <person name="Muto C."/>
            <person name="Satou K."/>
            <person name="Teruya K."/>
            <person name="Shiroma A."/>
            <person name="Shimoji M."/>
            <person name="Hirano T."/>
            <person name="Itoh T."/>
            <person name="Kaga A."/>
            <person name="Tomooka N."/>
        </authorList>
    </citation>
    <scope>NUCLEOTIDE SEQUENCE [LARGE SCALE GENOMIC DNA]</scope>
    <source>
        <strain evidence="3">cv. Shumari</strain>
    </source>
</reference>